<comment type="caution">
    <text evidence="1">The sequence shown here is derived from an EMBL/GenBank/DDBJ whole genome shotgun (WGS) entry which is preliminary data.</text>
</comment>
<dbReference type="Proteomes" id="UP000291269">
    <property type="component" value="Unassembled WGS sequence"/>
</dbReference>
<dbReference type="InterPro" id="IPR009296">
    <property type="entry name" value="DUF951"/>
</dbReference>
<sequence>MIYSIGDKVITKKKHPCGSDVWTVIRVGADVKIKCDKCGRVVMLGVEEFKKAIKQPRRD</sequence>
<name>A0A4V1QUP4_9FIRM</name>
<keyword evidence="2" id="KW-1185">Reference proteome</keyword>
<dbReference type="PANTHER" id="PTHR38455:SF1">
    <property type="entry name" value="DUF951 DOMAIN-CONTAINING PROTEIN"/>
    <property type="match status" value="1"/>
</dbReference>
<dbReference type="RefSeq" id="WP_129226344.1">
    <property type="nucleotide sequence ID" value="NZ_SDOZ01000003.1"/>
</dbReference>
<proteinExistence type="predicted"/>
<accession>A0A4V1QUP4</accession>
<reference evidence="1 2" key="1">
    <citation type="journal article" date="2019" name="Gut">
        <title>Antibiotics-induced monodominance of a novel gut bacterial order.</title>
        <authorList>
            <person name="Hildebrand F."/>
            <person name="Moitinho-Silva L."/>
            <person name="Blasche S."/>
            <person name="Jahn M.T."/>
            <person name="Gossmann T.I."/>
            <person name="Heuerta-Cepas J."/>
            <person name="Hercog R."/>
            <person name="Luetge M."/>
            <person name="Bahram M."/>
            <person name="Pryszlak A."/>
            <person name="Alves R.J."/>
            <person name="Waszak S.M."/>
            <person name="Zhu A."/>
            <person name="Ye L."/>
            <person name="Costea P.I."/>
            <person name="Aalvink S."/>
            <person name="Belzer C."/>
            <person name="Forslund S.K."/>
            <person name="Sunagawa S."/>
            <person name="Hentschel U."/>
            <person name="Merten C."/>
            <person name="Patil K.R."/>
            <person name="Benes V."/>
            <person name="Bork P."/>
        </authorList>
    </citation>
    <scope>NUCLEOTIDE SEQUENCE [LARGE SCALE GENOMIC DNA]</scope>
    <source>
        <strain evidence="1 2">HDS1380</strain>
    </source>
</reference>
<evidence type="ECO:0000313" key="2">
    <source>
        <dbReference type="Proteomes" id="UP000291269"/>
    </source>
</evidence>
<organism evidence="1 2">
    <name type="scientific">Candidatus Borkfalkia ceftriaxoniphila</name>
    <dbReference type="NCBI Taxonomy" id="2508949"/>
    <lineage>
        <taxon>Bacteria</taxon>
        <taxon>Bacillati</taxon>
        <taxon>Bacillota</taxon>
        <taxon>Clostridia</taxon>
        <taxon>Christensenellales</taxon>
        <taxon>Christensenellaceae</taxon>
        <taxon>Candidatus Borkfalkia</taxon>
    </lineage>
</organism>
<gene>
    <name evidence="1" type="ORF">ESZ91_08745</name>
</gene>
<dbReference type="PIRSF" id="PIRSF037263">
    <property type="entry name" value="DUF951_bac"/>
    <property type="match status" value="1"/>
</dbReference>
<dbReference type="AlphaFoldDB" id="A0A4V1QUP4"/>
<protein>
    <submittedName>
        <fullName evidence="1">DUF951 domain-containing protein</fullName>
    </submittedName>
</protein>
<dbReference type="Pfam" id="PF06107">
    <property type="entry name" value="DUF951"/>
    <property type="match status" value="1"/>
</dbReference>
<dbReference type="OrthoDB" id="9802710at2"/>
<evidence type="ECO:0000313" key="1">
    <source>
        <dbReference type="EMBL" id="RXZ58140.1"/>
    </source>
</evidence>
<dbReference type="EMBL" id="SDOZ01000003">
    <property type="protein sequence ID" value="RXZ58140.1"/>
    <property type="molecule type" value="Genomic_DNA"/>
</dbReference>
<dbReference type="PANTHER" id="PTHR38455">
    <property type="entry name" value="HYPOTHETICAL CYTOSOLIC PROTEIN"/>
    <property type="match status" value="1"/>
</dbReference>